<accession>A0A6N2VG65</accession>
<protein>
    <submittedName>
        <fullName evidence="1">Uncharacterized protein</fullName>
    </submittedName>
</protein>
<sequence length="671" mass="77118">MQILVFELMKVHRPGLVRDGNIYLAAHDFIGWLACMVISEAISFECVTQLCHDYYSTLGRKISPWVVVKRFAGGLTTARIPVLSVCGRPLITNRDLEANTYRILLGDFPTQHMQVELDCHLSIITQDEMLSDLLIGKSPYQFDIILINAIQDVWRHNPKLILEQRERDAQIYLTDEYRQVSDYAIRRNLQCSTINAYIEVDEVPIRFCSGGSESMTMLIQRSPEEPVIVRKILSEALTTAKWNSDGRGVMLPPFAKAARQVDYLRGLPEHIKYFFPQVYSVIEREILAPTGRGCVGKVTCKEVIYEMSFIEGEEVSQFVQHSNISPLVISKLYEVILTFLRDNVHSENRQAVTSKTLDVSYFKKIEERLMLCRNTAPQCFGPNLLDSEKIVINGNEYFNIKSLLHIFRSHPEYLYVLEPRYHSLVMGDTNTENIKIGNILPLLEVQDLIDHNRSGEEISRALAVINAKDIQLRFLDPRAIGFQSDGANSRDDYMYDNKPWHNSIGHYDEYHNDLFTLTININAQKIPIIDIRFSENNVYQRAYGIADCAMDDINPLNDPTNIGMEKYFSHVMNALYDNTNPDSIYLRDDPYWLVRFVFMMGTHFAAMPPFHFISEFDGTIKDSIDTQSRPVAIYCEGIKWLNWALEILQGKRDHFLGVNVPPIKTIVEEAI</sequence>
<organism evidence="1">
    <name type="scientific">Citrobacter amalonaticus</name>
    <dbReference type="NCBI Taxonomy" id="35703"/>
    <lineage>
        <taxon>Bacteria</taxon>
        <taxon>Pseudomonadati</taxon>
        <taxon>Pseudomonadota</taxon>
        <taxon>Gammaproteobacteria</taxon>
        <taxon>Enterobacterales</taxon>
        <taxon>Enterobacteriaceae</taxon>
        <taxon>Citrobacter</taxon>
    </lineage>
</organism>
<dbReference type="AlphaFoldDB" id="A0A6N2VG65"/>
<dbReference type="EMBL" id="CACRTI010000004">
    <property type="protein sequence ID" value="VYT29575.1"/>
    <property type="molecule type" value="Genomic_DNA"/>
</dbReference>
<reference evidence="1" key="1">
    <citation type="submission" date="2019-11" db="EMBL/GenBank/DDBJ databases">
        <authorList>
            <person name="Feng L."/>
        </authorList>
    </citation>
    <scope>NUCLEOTIDE SEQUENCE</scope>
    <source>
        <strain evidence="1">CAmalonaticusLFYP1</strain>
    </source>
</reference>
<evidence type="ECO:0000313" key="1">
    <source>
        <dbReference type="EMBL" id="VYT29575.1"/>
    </source>
</evidence>
<name>A0A6N2VG65_CITAM</name>
<gene>
    <name evidence="1" type="ORF">CALFYP1_03727</name>
</gene>
<proteinExistence type="predicted"/>